<dbReference type="Proteomes" id="UP000193560">
    <property type="component" value="Unassembled WGS sequence"/>
</dbReference>
<dbReference type="SMART" id="SM00404">
    <property type="entry name" value="PTPc_motif"/>
    <property type="match status" value="1"/>
</dbReference>
<reference evidence="12 13" key="1">
    <citation type="submission" date="2016-07" db="EMBL/GenBank/DDBJ databases">
        <title>Pervasive Adenine N6-methylation of Active Genes in Fungi.</title>
        <authorList>
            <consortium name="DOE Joint Genome Institute"/>
            <person name="Mondo S.J."/>
            <person name="Dannebaum R.O."/>
            <person name="Kuo R.C."/>
            <person name="Labutti K."/>
            <person name="Haridas S."/>
            <person name="Kuo A."/>
            <person name="Salamov A."/>
            <person name="Ahrendt S.R."/>
            <person name="Lipzen A."/>
            <person name="Sullivan W."/>
            <person name="Andreopoulos W.B."/>
            <person name="Clum A."/>
            <person name="Lindquist E."/>
            <person name="Daum C."/>
            <person name="Ramamoorthy G.K."/>
            <person name="Gryganskyi A."/>
            <person name="Culley D."/>
            <person name="Magnuson J.K."/>
            <person name="James T.Y."/>
            <person name="O'Malley M.A."/>
            <person name="Stajich J.E."/>
            <person name="Spatafora J.W."/>
            <person name="Visel A."/>
            <person name="Grigoriev I.V."/>
        </authorList>
    </citation>
    <scope>NUCLEOTIDE SEQUENCE [LARGE SCALE GENOMIC DNA]</scope>
    <source>
        <strain evidence="12 13">NRRL 1336</strain>
    </source>
</reference>
<evidence type="ECO:0000256" key="9">
    <source>
        <dbReference type="ARBA" id="ARBA00051722"/>
    </source>
</evidence>
<dbReference type="STRING" id="90262.A0A1X2I211"/>
<keyword evidence="4" id="KW-0378">Hydrolase</keyword>
<dbReference type="PROSITE" id="PS50056">
    <property type="entry name" value="TYR_PHOSPHATASE_2"/>
    <property type="match status" value="1"/>
</dbReference>
<dbReference type="SUPFAM" id="SSF52799">
    <property type="entry name" value="(Phosphotyrosine protein) phosphatases II"/>
    <property type="match status" value="1"/>
</dbReference>
<feature type="domain" description="Tyrosine specific protein phosphatases" evidence="11">
    <location>
        <begin position="99"/>
        <end position="186"/>
    </location>
</feature>
<evidence type="ECO:0000313" key="12">
    <source>
        <dbReference type="EMBL" id="ORZ07619.1"/>
    </source>
</evidence>
<dbReference type="FunFam" id="3.90.190.10:FF:000086">
    <property type="entry name" value="Protein tyrosine phosphatase-like protein"/>
    <property type="match status" value="1"/>
</dbReference>
<dbReference type="GO" id="GO:0005737">
    <property type="term" value="C:cytoplasm"/>
    <property type="evidence" value="ECO:0007669"/>
    <property type="project" value="UniProtKB-ARBA"/>
</dbReference>
<keyword evidence="13" id="KW-1185">Reference proteome</keyword>
<evidence type="ECO:0000259" key="10">
    <source>
        <dbReference type="PROSITE" id="PS50054"/>
    </source>
</evidence>
<evidence type="ECO:0000256" key="8">
    <source>
        <dbReference type="ARBA" id="ARBA00023289"/>
    </source>
</evidence>
<dbReference type="InterPro" id="IPR029021">
    <property type="entry name" value="Prot-tyrosine_phosphatase-like"/>
</dbReference>
<proteinExistence type="inferred from homology"/>
<dbReference type="Pfam" id="PF00102">
    <property type="entry name" value="Y_phosphatase"/>
    <property type="match status" value="1"/>
</dbReference>
<dbReference type="GO" id="GO:0004725">
    <property type="term" value="F:protein tyrosine phosphatase activity"/>
    <property type="evidence" value="ECO:0007669"/>
    <property type="project" value="UniProtKB-EC"/>
</dbReference>
<evidence type="ECO:0000256" key="1">
    <source>
        <dbReference type="ARBA" id="ARBA00009580"/>
    </source>
</evidence>
<dbReference type="PROSITE" id="PS50054">
    <property type="entry name" value="TYR_PHOSPHATASE_DUAL"/>
    <property type="match status" value="1"/>
</dbReference>
<evidence type="ECO:0000256" key="3">
    <source>
        <dbReference type="ARBA" id="ARBA00022481"/>
    </source>
</evidence>
<gene>
    <name evidence="12" type="ORF">BCR42DRAFT_425875</name>
</gene>
<sequence length="231" mass="26038">MVNIADERFSPAITRYDSPLGRMLTVIECPHTQLRYLILDCPTESTLGFYLDEFMHLSVKTVVRCCQPTYQAQRLAEQGIQVLDLPFKDGGLPPPQVIQEWLQLVETTREKQRKLDEQQQLQQGDDDKTLHQKSQPTIAVHCVAGLGRAPVLVAIALIEMGMKPLDAIEYIRSKRRGAFNKPQIVFLDSYKRILKPKSSGSNYSLRSSLGRMFKLGSSSSSSNSKTTSDQH</sequence>
<dbReference type="EC" id="3.1.3.48" evidence="2"/>
<dbReference type="InterPro" id="IPR000242">
    <property type="entry name" value="PTP_cat"/>
</dbReference>
<organism evidence="12 13">
    <name type="scientific">Absidia repens</name>
    <dbReference type="NCBI Taxonomy" id="90262"/>
    <lineage>
        <taxon>Eukaryota</taxon>
        <taxon>Fungi</taxon>
        <taxon>Fungi incertae sedis</taxon>
        <taxon>Mucoromycota</taxon>
        <taxon>Mucoromycotina</taxon>
        <taxon>Mucoromycetes</taxon>
        <taxon>Mucorales</taxon>
        <taxon>Cunninghamellaceae</taxon>
        <taxon>Absidia</taxon>
    </lineage>
</organism>
<evidence type="ECO:0000256" key="4">
    <source>
        <dbReference type="ARBA" id="ARBA00022801"/>
    </source>
</evidence>
<keyword evidence="5" id="KW-0904">Protein phosphatase</keyword>
<dbReference type="CDD" id="cd14500">
    <property type="entry name" value="PTP-IVa"/>
    <property type="match status" value="1"/>
</dbReference>
<feature type="domain" description="Tyrosine-protein phosphatase" evidence="10">
    <location>
        <begin position="27"/>
        <end position="199"/>
    </location>
</feature>
<evidence type="ECO:0000256" key="7">
    <source>
        <dbReference type="ARBA" id="ARBA00023288"/>
    </source>
</evidence>
<name>A0A1X2I211_9FUNG</name>
<dbReference type="AlphaFoldDB" id="A0A1X2I211"/>
<keyword evidence="3" id="KW-0488">Methylation</keyword>
<dbReference type="InterPro" id="IPR003595">
    <property type="entry name" value="Tyr_Pase_cat"/>
</dbReference>
<dbReference type="InterPro" id="IPR020422">
    <property type="entry name" value="TYR_PHOSPHATASE_DUAL_dom"/>
</dbReference>
<dbReference type="EMBL" id="MCGE01000034">
    <property type="protein sequence ID" value="ORZ07619.1"/>
    <property type="molecule type" value="Genomic_DNA"/>
</dbReference>
<dbReference type="PANTHER" id="PTHR23339">
    <property type="entry name" value="TYROSINE SPECIFIC PROTEIN PHOSPHATASE AND DUAL SPECIFICITY PROTEIN PHOSPHATASE"/>
    <property type="match status" value="1"/>
</dbReference>
<keyword evidence="6" id="KW-1015">Disulfide bond</keyword>
<comment type="similarity">
    <text evidence="1">Belongs to the protein-tyrosine phosphatase family.</text>
</comment>
<keyword evidence="7" id="KW-0449">Lipoprotein</keyword>
<evidence type="ECO:0000256" key="2">
    <source>
        <dbReference type="ARBA" id="ARBA00013064"/>
    </source>
</evidence>
<accession>A0A1X2I211</accession>
<dbReference type="InterPro" id="IPR050561">
    <property type="entry name" value="PTP"/>
</dbReference>
<dbReference type="InterPro" id="IPR000387">
    <property type="entry name" value="Tyr_Pase_dom"/>
</dbReference>
<keyword evidence="8" id="KW-0636">Prenylation</keyword>
<evidence type="ECO:0000313" key="13">
    <source>
        <dbReference type="Proteomes" id="UP000193560"/>
    </source>
</evidence>
<comment type="caution">
    <text evidence="12">The sequence shown here is derived from an EMBL/GenBank/DDBJ whole genome shotgun (WGS) entry which is preliminary data.</text>
</comment>
<protein>
    <recommendedName>
        <fullName evidence="2">protein-tyrosine-phosphatase</fullName>
        <ecNumber evidence="2">3.1.3.48</ecNumber>
    </recommendedName>
</protein>
<dbReference type="OrthoDB" id="5632at2759"/>
<evidence type="ECO:0000256" key="5">
    <source>
        <dbReference type="ARBA" id="ARBA00022912"/>
    </source>
</evidence>
<evidence type="ECO:0000256" key="6">
    <source>
        <dbReference type="ARBA" id="ARBA00023157"/>
    </source>
</evidence>
<evidence type="ECO:0000259" key="11">
    <source>
        <dbReference type="PROSITE" id="PS50056"/>
    </source>
</evidence>
<dbReference type="Gene3D" id="3.90.190.10">
    <property type="entry name" value="Protein tyrosine phosphatase superfamily"/>
    <property type="match status" value="1"/>
</dbReference>
<comment type="catalytic activity">
    <reaction evidence="9">
        <text>O-phospho-L-tyrosyl-[protein] + H2O = L-tyrosyl-[protein] + phosphate</text>
        <dbReference type="Rhea" id="RHEA:10684"/>
        <dbReference type="Rhea" id="RHEA-COMP:10136"/>
        <dbReference type="Rhea" id="RHEA-COMP:20101"/>
        <dbReference type="ChEBI" id="CHEBI:15377"/>
        <dbReference type="ChEBI" id="CHEBI:43474"/>
        <dbReference type="ChEBI" id="CHEBI:46858"/>
        <dbReference type="ChEBI" id="CHEBI:61978"/>
        <dbReference type="EC" id="3.1.3.48"/>
    </reaction>
</comment>